<keyword evidence="1" id="KW-0812">Transmembrane</keyword>
<proteinExistence type="predicted"/>
<dbReference type="InterPro" id="IPR046675">
    <property type="entry name" value="DUF6545"/>
</dbReference>
<protein>
    <recommendedName>
        <fullName evidence="2">DUF6545 domain-containing protein</fullName>
    </recommendedName>
</protein>
<dbReference type="Pfam" id="PF20182">
    <property type="entry name" value="DUF6545"/>
    <property type="match status" value="1"/>
</dbReference>
<evidence type="ECO:0000313" key="4">
    <source>
        <dbReference type="Proteomes" id="UP001500979"/>
    </source>
</evidence>
<gene>
    <name evidence="3" type="ORF">GCM10010470_37380</name>
</gene>
<keyword evidence="4" id="KW-1185">Reference proteome</keyword>
<feature type="transmembrane region" description="Helical" evidence="1">
    <location>
        <begin position="6"/>
        <end position="22"/>
    </location>
</feature>
<feature type="transmembrane region" description="Helical" evidence="1">
    <location>
        <begin position="106"/>
        <end position="124"/>
    </location>
</feature>
<feature type="transmembrane region" description="Helical" evidence="1">
    <location>
        <begin position="34"/>
        <end position="53"/>
    </location>
</feature>
<comment type="caution">
    <text evidence="3">The sequence shown here is derived from an EMBL/GenBank/DDBJ whole genome shotgun (WGS) entry which is preliminary data.</text>
</comment>
<name>A0ABN3VG33_9PSEU</name>
<organism evidence="3 4">
    <name type="scientific">Saccharopolyspora taberi</name>
    <dbReference type="NCBI Taxonomy" id="60895"/>
    <lineage>
        <taxon>Bacteria</taxon>
        <taxon>Bacillati</taxon>
        <taxon>Actinomycetota</taxon>
        <taxon>Actinomycetes</taxon>
        <taxon>Pseudonocardiales</taxon>
        <taxon>Pseudonocardiaceae</taxon>
        <taxon>Saccharopolyspora</taxon>
    </lineage>
</organism>
<feature type="transmembrane region" description="Helical" evidence="1">
    <location>
        <begin position="177"/>
        <end position="202"/>
    </location>
</feature>
<accession>A0ABN3VG33</accession>
<keyword evidence="1" id="KW-0472">Membrane</keyword>
<dbReference type="EMBL" id="BAAAUX010000015">
    <property type="protein sequence ID" value="GAA2798720.1"/>
    <property type="molecule type" value="Genomic_DNA"/>
</dbReference>
<sequence length="374" mass="40728">MEPGGILRVGLIVALLAAWLLYRWYRRSVTAGTWALILVVTANLISSIIRRGAKPGGLWEGADPRLVVLLTNIMIVASLIGLVLFRLYIEGYTDAAAIRRRLRGPLAVAAVAIAVFGACTIWAFSTGDPMEMYNRPDISLPAGIFALTGRLYMTWVFGETGVWAIRWLRRTTLMTRIGLVLVAAGSLILAASTLIDSAAALLSLFGYVVPDTHNYIARSDTLGAIGLVAGILVPVLLGRIQAMVVWVRAWWLHRQLAPLWNAVRAVYPELVLTVGPQRGLGSADMRRFQARRRITECADGLARLTGSPPETGFGAELAALSREYYPALVTGQRPEDTDTLTDVISNDARQLVRLSKAVGKQLDVPDDEQKGKQG</sequence>
<feature type="transmembrane region" description="Helical" evidence="1">
    <location>
        <begin position="65"/>
        <end position="85"/>
    </location>
</feature>
<feature type="transmembrane region" description="Helical" evidence="1">
    <location>
        <begin position="222"/>
        <end position="247"/>
    </location>
</feature>
<dbReference type="Proteomes" id="UP001500979">
    <property type="component" value="Unassembled WGS sequence"/>
</dbReference>
<dbReference type="RefSeq" id="WP_344681433.1">
    <property type="nucleotide sequence ID" value="NZ_BAAAUX010000015.1"/>
</dbReference>
<reference evidence="3 4" key="1">
    <citation type="journal article" date="2019" name="Int. J. Syst. Evol. Microbiol.">
        <title>The Global Catalogue of Microorganisms (GCM) 10K type strain sequencing project: providing services to taxonomists for standard genome sequencing and annotation.</title>
        <authorList>
            <consortium name="The Broad Institute Genomics Platform"/>
            <consortium name="The Broad Institute Genome Sequencing Center for Infectious Disease"/>
            <person name="Wu L."/>
            <person name="Ma J."/>
        </authorList>
    </citation>
    <scope>NUCLEOTIDE SEQUENCE [LARGE SCALE GENOMIC DNA]</scope>
    <source>
        <strain evidence="3 4">JCM 9383</strain>
    </source>
</reference>
<evidence type="ECO:0000313" key="3">
    <source>
        <dbReference type="EMBL" id="GAA2798720.1"/>
    </source>
</evidence>
<evidence type="ECO:0000259" key="2">
    <source>
        <dbReference type="Pfam" id="PF20182"/>
    </source>
</evidence>
<feature type="domain" description="DUF6545" evidence="2">
    <location>
        <begin position="246"/>
        <end position="317"/>
    </location>
</feature>
<feature type="transmembrane region" description="Helical" evidence="1">
    <location>
        <begin position="144"/>
        <end position="165"/>
    </location>
</feature>
<evidence type="ECO:0000256" key="1">
    <source>
        <dbReference type="SAM" id="Phobius"/>
    </source>
</evidence>
<keyword evidence="1" id="KW-1133">Transmembrane helix</keyword>